<accession>A0A225DD92</accession>
<protein>
    <submittedName>
        <fullName evidence="1">Uncharacterized protein</fullName>
    </submittedName>
</protein>
<comment type="caution">
    <text evidence="1">The sequence shown here is derived from an EMBL/GenBank/DDBJ whole genome shotgun (WGS) entry which is preliminary data.</text>
</comment>
<dbReference type="EMBL" id="NIDE01000014">
    <property type="protein sequence ID" value="OWK37604.1"/>
    <property type="molecule type" value="Genomic_DNA"/>
</dbReference>
<evidence type="ECO:0000313" key="1">
    <source>
        <dbReference type="EMBL" id="OWK37604.1"/>
    </source>
</evidence>
<sequence>MLNVTPTSLGQRNVVTITDVGAPGPMELELPYHGPTIPPGALTLKS</sequence>
<name>A0A225DD92_9BACT</name>
<proteinExistence type="predicted"/>
<gene>
    <name evidence="1" type="ORF">FRUB_06724</name>
</gene>
<keyword evidence="2" id="KW-1185">Reference proteome</keyword>
<dbReference type="AlphaFoldDB" id="A0A225DD92"/>
<organism evidence="1 2">
    <name type="scientific">Fimbriiglobus ruber</name>
    <dbReference type="NCBI Taxonomy" id="1908690"/>
    <lineage>
        <taxon>Bacteria</taxon>
        <taxon>Pseudomonadati</taxon>
        <taxon>Planctomycetota</taxon>
        <taxon>Planctomycetia</taxon>
        <taxon>Gemmatales</taxon>
        <taxon>Gemmataceae</taxon>
        <taxon>Fimbriiglobus</taxon>
    </lineage>
</organism>
<dbReference type="Proteomes" id="UP000214646">
    <property type="component" value="Unassembled WGS sequence"/>
</dbReference>
<reference evidence="2" key="1">
    <citation type="submission" date="2017-06" db="EMBL/GenBank/DDBJ databases">
        <title>Genome analysis of Fimbriiglobus ruber SP5, the first member of the order Planctomycetales with confirmed chitinolytic capability.</title>
        <authorList>
            <person name="Ravin N.V."/>
            <person name="Rakitin A.L."/>
            <person name="Ivanova A.A."/>
            <person name="Beletsky A.V."/>
            <person name="Kulichevskaya I.S."/>
            <person name="Mardanov A.V."/>
            <person name="Dedysh S.N."/>
        </authorList>
    </citation>
    <scope>NUCLEOTIDE SEQUENCE [LARGE SCALE GENOMIC DNA]</scope>
    <source>
        <strain evidence="2">SP5</strain>
    </source>
</reference>
<evidence type="ECO:0000313" key="2">
    <source>
        <dbReference type="Proteomes" id="UP000214646"/>
    </source>
</evidence>